<evidence type="ECO:0000256" key="3">
    <source>
        <dbReference type="ARBA" id="ARBA00022475"/>
    </source>
</evidence>
<keyword evidence="3" id="KW-1003">Cell membrane</keyword>
<keyword evidence="10" id="KW-0407">Ion channel</keyword>
<sequence length="230" mass="27306">MVRIIIYAVFSVILYCNEFVYASDCDIKYVLKEKEKVKIADCKNRGLTFIPQNLPGDIKVLDMSSNRLKIIGNNSFVIYRYLQGLYLRKNQLCYLSYKSFEGLHKLEILDISENTLNLSKVYSAELFHPLKNLTKLDIRRNMPQPIDFVSYYSYPDHAFRYSDGAVFLRHRYDAFATLWKWIWSNDNYKIFTLRLMLFSSLVERNLSEVFIFCRTAYSQKLSVTLCCYRR</sequence>
<accession>A0A6J8E7M6</accession>
<keyword evidence="8" id="KW-0472">Membrane</keyword>
<keyword evidence="13" id="KW-1185">Reference proteome</keyword>
<evidence type="ECO:0000313" key="13">
    <source>
        <dbReference type="Proteomes" id="UP000507470"/>
    </source>
</evidence>
<protein>
    <submittedName>
        <fullName evidence="12">LINGO</fullName>
    </submittedName>
</protein>
<evidence type="ECO:0000256" key="2">
    <source>
        <dbReference type="ARBA" id="ARBA00022448"/>
    </source>
</evidence>
<name>A0A6J8E7M6_MYTCO</name>
<evidence type="ECO:0000256" key="4">
    <source>
        <dbReference type="ARBA" id="ARBA00022692"/>
    </source>
</evidence>
<dbReference type="SUPFAM" id="SSF52058">
    <property type="entry name" value="L domain-like"/>
    <property type="match status" value="1"/>
</dbReference>
<feature type="signal peptide" evidence="11">
    <location>
        <begin position="1"/>
        <end position="22"/>
    </location>
</feature>
<evidence type="ECO:0000256" key="8">
    <source>
        <dbReference type="ARBA" id="ARBA00023136"/>
    </source>
</evidence>
<dbReference type="Proteomes" id="UP000507470">
    <property type="component" value="Unassembled WGS sequence"/>
</dbReference>
<keyword evidence="9" id="KW-1015">Disulfide bond</keyword>
<evidence type="ECO:0000256" key="9">
    <source>
        <dbReference type="ARBA" id="ARBA00023157"/>
    </source>
</evidence>
<keyword evidence="7" id="KW-0406">Ion transport</keyword>
<dbReference type="Gene3D" id="3.80.10.10">
    <property type="entry name" value="Ribonuclease Inhibitor"/>
    <property type="match status" value="1"/>
</dbReference>
<dbReference type="Pfam" id="PF13855">
    <property type="entry name" value="LRR_8"/>
    <property type="match status" value="1"/>
</dbReference>
<dbReference type="AlphaFoldDB" id="A0A6J8E7M6"/>
<dbReference type="PANTHER" id="PTHR46473">
    <property type="entry name" value="GH08155P"/>
    <property type="match status" value="1"/>
</dbReference>
<dbReference type="InterPro" id="IPR032675">
    <property type="entry name" value="LRR_dom_sf"/>
</dbReference>
<evidence type="ECO:0000256" key="10">
    <source>
        <dbReference type="ARBA" id="ARBA00023303"/>
    </source>
</evidence>
<evidence type="ECO:0000256" key="6">
    <source>
        <dbReference type="ARBA" id="ARBA00022989"/>
    </source>
</evidence>
<dbReference type="InterPro" id="IPR051432">
    <property type="entry name" value="KCNMA1_auxiliary"/>
</dbReference>
<keyword evidence="4" id="KW-0812">Transmembrane</keyword>
<comment type="subcellular location">
    <subcellularLocation>
        <location evidence="1">Cell membrane</location>
        <topology evidence="1">Single-pass membrane protein</topology>
    </subcellularLocation>
</comment>
<dbReference type="GO" id="GO:0005249">
    <property type="term" value="F:voltage-gated potassium channel activity"/>
    <property type="evidence" value="ECO:0007669"/>
    <property type="project" value="TreeGrafter"/>
</dbReference>
<keyword evidence="5 11" id="KW-0732">Signal</keyword>
<dbReference type="OrthoDB" id="6287768at2759"/>
<dbReference type="GO" id="GO:0044325">
    <property type="term" value="F:transmembrane transporter binding"/>
    <property type="evidence" value="ECO:0007669"/>
    <property type="project" value="TreeGrafter"/>
</dbReference>
<keyword evidence="6" id="KW-1133">Transmembrane helix</keyword>
<keyword evidence="2" id="KW-0813">Transport</keyword>
<gene>
    <name evidence="12" type="ORF">MCOR_48768</name>
</gene>
<organism evidence="12 13">
    <name type="scientific">Mytilus coruscus</name>
    <name type="common">Sea mussel</name>
    <dbReference type="NCBI Taxonomy" id="42192"/>
    <lineage>
        <taxon>Eukaryota</taxon>
        <taxon>Metazoa</taxon>
        <taxon>Spiralia</taxon>
        <taxon>Lophotrochozoa</taxon>
        <taxon>Mollusca</taxon>
        <taxon>Bivalvia</taxon>
        <taxon>Autobranchia</taxon>
        <taxon>Pteriomorphia</taxon>
        <taxon>Mytilida</taxon>
        <taxon>Mytiloidea</taxon>
        <taxon>Mytilidae</taxon>
        <taxon>Mytilinae</taxon>
        <taxon>Mytilus</taxon>
    </lineage>
</organism>
<proteinExistence type="predicted"/>
<dbReference type="InterPro" id="IPR001611">
    <property type="entry name" value="Leu-rich_rpt"/>
</dbReference>
<dbReference type="GO" id="GO:0099104">
    <property type="term" value="F:potassium channel activator activity"/>
    <property type="evidence" value="ECO:0007669"/>
    <property type="project" value="TreeGrafter"/>
</dbReference>
<evidence type="ECO:0000256" key="1">
    <source>
        <dbReference type="ARBA" id="ARBA00004162"/>
    </source>
</evidence>
<dbReference type="GO" id="GO:0008076">
    <property type="term" value="C:voltage-gated potassium channel complex"/>
    <property type="evidence" value="ECO:0007669"/>
    <property type="project" value="TreeGrafter"/>
</dbReference>
<evidence type="ECO:0000256" key="11">
    <source>
        <dbReference type="SAM" id="SignalP"/>
    </source>
</evidence>
<dbReference type="PANTHER" id="PTHR46473:SF26">
    <property type="entry name" value="LRRNT DOMAIN-CONTAINING PROTEIN"/>
    <property type="match status" value="1"/>
</dbReference>
<evidence type="ECO:0000256" key="7">
    <source>
        <dbReference type="ARBA" id="ARBA00023065"/>
    </source>
</evidence>
<feature type="chain" id="PRO_5026873567" evidence="11">
    <location>
        <begin position="23"/>
        <end position="230"/>
    </location>
</feature>
<reference evidence="12 13" key="1">
    <citation type="submission" date="2020-06" db="EMBL/GenBank/DDBJ databases">
        <authorList>
            <person name="Li R."/>
            <person name="Bekaert M."/>
        </authorList>
    </citation>
    <scope>NUCLEOTIDE SEQUENCE [LARGE SCALE GENOMIC DNA]</scope>
    <source>
        <strain evidence="13">wild</strain>
    </source>
</reference>
<evidence type="ECO:0000313" key="12">
    <source>
        <dbReference type="EMBL" id="CAC5416128.1"/>
    </source>
</evidence>
<evidence type="ECO:0000256" key="5">
    <source>
        <dbReference type="ARBA" id="ARBA00022729"/>
    </source>
</evidence>
<dbReference type="EMBL" id="CACVKT020008593">
    <property type="protein sequence ID" value="CAC5416128.1"/>
    <property type="molecule type" value="Genomic_DNA"/>
</dbReference>